<dbReference type="SMART" id="SM00448">
    <property type="entry name" value="REC"/>
    <property type="match status" value="1"/>
</dbReference>
<reference evidence="4" key="1">
    <citation type="submission" date="2020-10" db="EMBL/GenBank/DDBJ databases">
        <title>Taxonomic study of unclassified bacteria belonging to the class Ktedonobacteria.</title>
        <authorList>
            <person name="Yabe S."/>
            <person name="Wang C.M."/>
            <person name="Zheng Y."/>
            <person name="Sakai Y."/>
            <person name="Cavaletti L."/>
            <person name="Monciardini P."/>
            <person name="Donadio S."/>
        </authorList>
    </citation>
    <scope>NUCLEOTIDE SEQUENCE</scope>
    <source>
        <strain evidence="4">ID150040</strain>
    </source>
</reference>
<dbReference type="GO" id="GO:0000160">
    <property type="term" value="P:phosphorelay signal transduction system"/>
    <property type="evidence" value="ECO:0007669"/>
    <property type="project" value="InterPro"/>
</dbReference>
<dbReference type="PANTHER" id="PTHR44591">
    <property type="entry name" value="STRESS RESPONSE REGULATOR PROTEIN 1"/>
    <property type="match status" value="1"/>
</dbReference>
<sequence length="136" mass="15310">MYKERVSAVTAGHSARKTILLIEDHPVFSKIFARIIAEYTSHSVIRLTDGLDIMQAMCQYNPNLLILDYDLPGMNGIEIYDLVHNTADWEHVPALMVSASLPMREIRQRKIPGLHKPCGTNDLLRAVEQALTRAAI</sequence>
<dbReference type="PANTHER" id="PTHR44591:SF3">
    <property type="entry name" value="RESPONSE REGULATORY DOMAIN-CONTAINING PROTEIN"/>
    <property type="match status" value="1"/>
</dbReference>
<dbReference type="InterPro" id="IPR011006">
    <property type="entry name" value="CheY-like_superfamily"/>
</dbReference>
<dbReference type="EMBL" id="BNJK01000001">
    <property type="protein sequence ID" value="GHO93485.1"/>
    <property type="molecule type" value="Genomic_DNA"/>
</dbReference>
<evidence type="ECO:0000313" key="4">
    <source>
        <dbReference type="EMBL" id="GHO93485.1"/>
    </source>
</evidence>
<comment type="caution">
    <text evidence="4">The sequence shown here is derived from an EMBL/GenBank/DDBJ whole genome shotgun (WGS) entry which is preliminary data.</text>
</comment>
<dbReference type="Proteomes" id="UP000597444">
    <property type="component" value="Unassembled WGS sequence"/>
</dbReference>
<evidence type="ECO:0000313" key="5">
    <source>
        <dbReference type="Proteomes" id="UP000597444"/>
    </source>
</evidence>
<proteinExistence type="predicted"/>
<evidence type="ECO:0000259" key="3">
    <source>
        <dbReference type="PROSITE" id="PS50110"/>
    </source>
</evidence>
<dbReference type="RefSeq" id="WP_220204267.1">
    <property type="nucleotide sequence ID" value="NZ_BNJK01000001.1"/>
</dbReference>
<evidence type="ECO:0000256" key="2">
    <source>
        <dbReference type="PROSITE-ProRule" id="PRU00169"/>
    </source>
</evidence>
<name>A0A8J3IJA1_9CHLR</name>
<dbReference type="InterPro" id="IPR050595">
    <property type="entry name" value="Bact_response_regulator"/>
</dbReference>
<keyword evidence="1 2" id="KW-0597">Phosphoprotein</keyword>
<dbReference type="AlphaFoldDB" id="A0A8J3IJA1"/>
<dbReference type="Gene3D" id="3.40.50.2300">
    <property type="match status" value="1"/>
</dbReference>
<dbReference type="Pfam" id="PF00072">
    <property type="entry name" value="Response_reg"/>
    <property type="match status" value="1"/>
</dbReference>
<accession>A0A8J3IJA1</accession>
<protein>
    <recommendedName>
        <fullName evidence="3">Response regulatory domain-containing protein</fullName>
    </recommendedName>
</protein>
<keyword evidence="5" id="KW-1185">Reference proteome</keyword>
<feature type="modified residue" description="4-aspartylphosphate" evidence="2">
    <location>
        <position position="68"/>
    </location>
</feature>
<gene>
    <name evidence="4" type="ORF">KSF_035330</name>
</gene>
<feature type="domain" description="Response regulatory" evidence="3">
    <location>
        <begin position="18"/>
        <end position="131"/>
    </location>
</feature>
<evidence type="ECO:0000256" key="1">
    <source>
        <dbReference type="ARBA" id="ARBA00022553"/>
    </source>
</evidence>
<dbReference type="InterPro" id="IPR001789">
    <property type="entry name" value="Sig_transdc_resp-reg_receiver"/>
</dbReference>
<dbReference type="PROSITE" id="PS50110">
    <property type="entry name" value="RESPONSE_REGULATORY"/>
    <property type="match status" value="1"/>
</dbReference>
<organism evidence="4 5">
    <name type="scientific">Reticulibacter mediterranei</name>
    <dbReference type="NCBI Taxonomy" id="2778369"/>
    <lineage>
        <taxon>Bacteria</taxon>
        <taxon>Bacillati</taxon>
        <taxon>Chloroflexota</taxon>
        <taxon>Ktedonobacteria</taxon>
        <taxon>Ktedonobacterales</taxon>
        <taxon>Reticulibacteraceae</taxon>
        <taxon>Reticulibacter</taxon>
    </lineage>
</organism>
<dbReference type="SUPFAM" id="SSF52172">
    <property type="entry name" value="CheY-like"/>
    <property type="match status" value="1"/>
</dbReference>